<keyword evidence="2" id="KW-1185">Reference proteome</keyword>
<evidence type="ECO:0000313" key="1">
    <source>
        <dbReference type="EMBL" id="KAK4005305.1"/>
    </source>
</evidence>
<proteinExistence type="predicted"/>
<sequence>MWFSVNSQKHSLVISLVVTSVQRLIYTLRRYLKIGWNILRGEHFVSNKLKLDNVLIKQRNRRMQDNGQYSLTCLNNANYHRRNPYLKYKGEQNRYHGAMLFRPFRANALET</sequence>
<organism evidence="1 2">
    <name type="scientific">Daphnia magna</name>
    <dbReference type="NCBI Taxonomy" id="35525"/>
    <lineage>
        <taxon>Eukaryota</taxon>
        <taxon>Metazoa</taxon>
        <taxon>Ecdysozoa</taxon>
        <taxon>Arthropoda</taxon>
        <taxon>Crustacea</taxon>
        <taxon>Branchiopoda</taxon>
        <taxon>Diplostraca</taxon>
        <taxon>Cladocera</taxon>
        <taxon>Anomopoda</taxon>
        <taxon>Daphniidae</taxon>
        <taxon>Daphnia</taxon>
    </lineage>
</organism>
<dbReference type="Proteomes" id="UP001234178">
    <property type="component" value="Unassembled WGS sequence"/>
</dbReference>
<evidence type="ECO:0000313" key="2">
    <source>
        <dbReference type="Proteomes" id="UP001234178"/>
    </source>
</evidence>
<gene>
    <name evidence="1" type="ORF">OUZ56_007021</name>
</gene>
<dbReference type="EMBL" id="JAOYFB010000001">
    <property type="protein sequence ID" value="KAK4005305.1"/>
    <property type="molecule type" value="Genomic_DNA"/>
</dbReference>
<reference evidence="1 2" key="1">
    <citation type="journal article" date="2023" name="Nucleic Acids Res.">
        <title>The hologenome of Daphnia magna reveals possible DNA methylation and microbiome-mediated evolution of the host genome.</title>
        <authorList>
            <person name="Chaturvedi A."/>
            <person name="Li X."/>
            <person name="Dhandapani V."/>
            <person name="Marshall H."/>
            <person name="Kissane S."/>
            <person name="Cuenca-Cambronero M."/>
            <person name="Asole G."/>
            <person name="Calvet F."/>
            <person name="Ruiz-Romero M."/>
            <person name="Marangio P."/>
            <person name="Guigo R."/>
            <person name="Rago D."/>
            <person name="Mirbahai L."/>
            <person name="Eastwood N."/>
            <person name="Colbourne J.K."/>
            <person name="Zhou J."/>
            <person name="Mallon E."/>
            <person name="Orsini L."/>
        </authorList>
    </citation>
    <scope>NUCLEOTIDE SEQUENCE [LARGE SCALE GENOMIC DNA]</scope>
    <source>
        <strain evidence="1">LRV0_1</strain>
    </source>
</reference>
<accession>A0ABQ9YYL4</accession>
<protein>
    <submittedName>
        <fullName evidence="1">Uncharacterized protein</fullName>
    </submittedName>
</protein>
<comment type="caution">
    <text evidence="1">The sequence shown here is derived from an EMBL/GenBank/DDBJ whole genome shotgun (WGS) entry which is preliminary data.</text>
</comment>
<name>A0ABQ9YYL4_9CRUS</name>